<proteinExistence type="predicted"/>
<evidence type="ECO:0000313" key="1">
    <source>
        <dbReference type="EMBL" id="DAD84656.1"/>
    </source>
</evidence>
<accession>A0A8S5MR89</accession>
<reference evidence="1" key="1">
    <citation type="journal article" date="2021" name="Proc. Natl. Acad. Sci. U.S.A.">
        <title>A Catalog of Tens of Thousands of Viruses from Human Metagenomes Reveals Hidden Associations with Chronic Diseases.</title>
        <authorList>
            <person name="Tisza M.J."/>
            <person name="Buck C.B."/>
        </authorList>
    </citation>
    <scope>NUCLEOTIDE SEQUENCE</scope>
    <source>
        <strain evidence="1">CtqI92</strain>
    </source>
</reference>
<name>A0A8S5MR89_9CAUD</name>
<organism evidence="1">
    <name type="scientific">Caudovirales sp. ctqI92</name>
    <dbReference type="NCBI Taxonomy" id="2826785"/>
    <lineage>
        <taxon>Viruses</taxon>
        <taxon>Duplodnaviria</taxon>
        <taxon>Heunggongvirae</taxon>
        <taxon>Uroviricota</taxon>
        <taxon>Caudoviricetes</taxon>
    </lineage>
</organism>
<dbReference type="EMBL" id="BK014963">
    <property type="protein sequence ID" value="DAD84656.1"/>
    <property type="molecule type" value="Genomic_DNA"/>
</dbReference>
<protein>
    <submittedName>
        <fullName evidence="1">Uncharacterized protein</fullName>
    </submittedName>
</protein>
<sequence length="114" mass="12927">MIQMLPVLHNFNAIKGELISLNIGYNNVVASENLFACIRKYRTDEDYKAKFDISVSTDNLENDEASKITLSLDTNTLEAGKYQWDLFIWNGNRPIKCLVKGQVDIIEGISNRGK</sequence>